<dbReference type="Gene3D" id="1.10.10.10">
    <property type="entry name" value="Winged helix-like DNA-binding domain superfamily/Winged helix DNA-binding domain"/>
    <property type="match status" value="1"/>
</dbReference>
<feature type="active site" description="Nucleophile; methyl group acceptor" evidence="9">
    <location>
        <position position="130"/>
    </location>
</feature>
<dbReference type="AlphaFoldDB" id="A0A0L6CNM3"/>
<evidence type="ECO:0000313" key="12">
    <source>
        <dbReference type="EMBL" id="KNX39118.1"/>
    </source>
</evidence>
<dbReference type="InterPro" id="IPR023546">
    <property type="entry name" value="MGMT"/>
</dbReference>
<keyword evidence="7 9" id="KW-0234">DNA repair</keyword>
<protein>
    <recommendedName>
        <fullName evidence="9">Methylated-DNA--protein-cysteine methyltransferase</fullName>
        <ecNumber evidence="9">2.1.1.63</ecNumber>
    </recommendedName>
    <alternativeName>
        <fullName evidence="9">6-O-methylguanine-DNA methyltransferase</fullName>
        <shortName evidence="9">MGMT</shortName>
    </alternativeName>
    <alternativeName>
        <fullName evidence="9">O-6-methylguanine-DNA-alkyltransferase</fullName>
    </alternativeName>
</protein>
<keyword evidence="4 9" id="KW-0489">Methyltransferase</keyword>
<evidence type="ECO:0000256" key="8">
    <source>
        <dbReference type="ARBA" id="ARBA00049348"/>
    </source>
</evidence>
<dbReference type="GO" id="GO:0003908">
    <property type="term" value="F:methylated-DNA-[protein]-cysteine S-methyltransferase activity"/>
    <property type="evidence" value="ECO:0007669"/>
    <property type="project" value="UniProtKB-UniRule"/>
</dbReference>
<evidence type="ECO:0000256" key="4">
    <source>
        <dbReference type="ARBA" id="ARBA00022603"/>
    </source>
</evidence>
<dbReference type="PATRIC" id="fig|1631356.3.peg.300"/>
<proteinExistence type="inferred from homology"/>
<keyword evidence="6 9" id="KW-0227">DNA damage</keyword>
<name>A0A0L6CNM3_9MICO</name>
<evidence type="ECO:0000256" key="7">
    <source>
        <dbReference type="ARBA" id="ARBA00023204"/>
    </source>
</evidence>
<sequence length="164" mass="17494">MRHHIIEDTPLGPLTIVLDGDAVSALYMTEHRHAPGPETFGPPADSDDPLVLRVVGQLDEYFAGVRREFDLPLAARGTEFQSTVWKALQEIPYGATVTYGQLAQQIGAPRASRAVGLANGRNPISIIVPCHRVIGASGDLTGYGGGIERKRALLALERGEAASA</sequence>
<dbReference type="PANTHER" id="PTHR10815:SF5">
    <property type="entry name" value="METHYLATED-DNA--PROTEIN-CYSTEINE METHYLTRANSFERASE"/>
    <property type="match status" value="1"/>
</dbReference>
<dbReference type="EMBL" id="LAIR01000002">
    <property type="protein sequence ID" value="KNX39118.1"/>
    <property type="molecule type" value="Genomic_DNA"/>
</dbReference>
<dbReference type="HAMAP" id="MF_00772">
    <property type="entry name" value="OGT"/>
    <property type="match status" value="1"/>
</dbReference>
<dbReference type="Proteomes" id="UP000037397">
    <property type="component" value="Unassembled WGS sequence"/>
</dbReference>
<dbReference type="Pfam" id="PF01035">
    <property type="entry name" value="DNA_binding_1"/>
    <property type="match status" value="1"/>
</dbReference>
<dbReference type="STRING" id="1631356.VV01_01840"/>
<dbReference type="PROSITE" id="PS00374">
    <property type="entry name" value="MGMT"/>
    <property type="match status" value="1"/>
</dbReference>
<accession>A0A0L6CNM3</accession>
<organism evidence="12 13">
    <name type="scientific">Luteipulveratus halotolerans</name>
    <dbReference type="NCBI Taxonomy" id="1631356"/>
    <lineage>
        <taxon>Bacteria</taxon>
        <taxon>Bacillati</taxon>
        <taxon>Actinomycetota</taxon>
        <taxon>Actinomycetes</taxon>
        <taxon>Micrococcales</taxon>
        <taxon>Dermacoccaceae</taxon>
        <taxon>Luteipulveratus</taxon>
    </lineage>
</organism>
<feature type="domain" description="Methylated-DNA-[protein]-cysteine S-methyltransferase DNA binding" evidence="10">
    <location>
        <begin position="79"/>
        <end position="158"/>
    </location>
</feature>
<dbReference type="InterPro" id="IPR036631">
    <property type="entry name" value="MGMT_N_sf"/>
</dbReference>
<dbReference type="Gene3D" id="3.30.160.70">
    <property type="entry name" value="Methylated DNA-protein cysteine methyltransferase domain"/>
    <property type="match status" value="1"/>
</dbReference>
<evidence type="ECO:0000259" key="11">
    <source>
        <dbReference type="Pfam" id="PF02870"/>
    </source>
</evidence>
<dbReference type="GO" id="GO:0032259">
    <property type="term" value="P:methylation"/>
    <property type="evidence" value="ECO:0007669"/>
    <property type="project" value="UniProtKB-KW"/>
</dbReference>
<dbReference type="CDD" id="cd06445">
    <property type="entry name" value="ATase"/>
    <property type="match status" value="1"/>
</dbReference>
<comment type="catalytic activity">
    <reaction evidence="1 9">
        <text>a 4-O-methyl-thymidine in DNA + L-cysteinyl-[protein] = a thymidine in DNA + S-methyl-L-cysteinyl-[protein]</text>
        <dbReference type="Rhea" id="RHEA:53428"/>
        <dbReference type="Rhea" id="RHEA-COMP:10131"/>
        <dbReference type="Rhea" id="RHEA-COMP:10132"/>
        <dbReference type="Rhea" id="RHEA-COMP:13555"/>
        <dbReference type="Rhea" id="RHEA-COMP:13556"/>
        <dbReference type="ChEBI" id="CHEBI:29950"/>
        <dbReference type="ChEBI" id="CHEBI:82612"/>
        <dbReference type="ChEBI" id="CHEBI:137386"/>
        <dbReference type="ChEBI" id="CHEBI:137387"/>
        <dbReference type="EC" id="2.1.1.63"/>
    </reaction>
</comment>
<dbReference type="InterPro" id="IPR014048">
    <property type="entry name" value="MethylDNA_cys_MeTrfase_DNA-bd"/>
</dbReference>
<evidence type="ECO:0000256" key="5">
    <source>
        <dbReference type="ARBA" id="ARBA00022679"/>
    </source>
</evidence>
<evidence type="ECO:0000313" key="13">
    <source>
        <dbReference type="Proteomes" id="UP000037397"/>
    </source>
</evidence>
<evidence type="ECO:0000256" key="1">
    <source>
        <dbReference type="ARBA" id="ARBA00001286"/>
    </source>
</evidence>
<evidence type="ECO:0000256" key="2">
    <source>
        <dbReference type="ARBA" id="ARBA00008711"/>
    </source>
</evidence>
<dbReference type="SUPFAM" id="SSF53155">
    <property type="entry name" value="Methylated DNA-protein cysteine methyltransferase domain"/>
    <property type="match status" value="1"/>
</dbReference>
<evidence type="ECO:0000256" key="6">
    <source>
        <dbReference type="ARBA" id="ARBA00022763"/>
    </source>
</evidence>
<comment type="similarity">
    <text evidence="2 9">Belongs to the MGMT family.</text>
</comment>
<keyword evidence="5 9" id="KW-0808">Transferase</keyword>
<dbReference type="InterPro" id="IPR036217">
    <property type="entry name" value="MethylDNA_cys_MeTrfase_DNAb"/>
</dbReference>
<comment type="function">
    <text evidence="9">Involved in the cellular defense against the biological effects of O6-methylguanine (O6-MeG) and O4-methylthymine (O4-MeT) in DNA. Repairs the methylated nucleobase in DNA by stoichiometrically transferring the methyl group to a cysteine residue in the enzyme. This is a suicide reaction: the enzyme is irreversibly inactivated.</text>
</comment>
<comment type="catalytic activity">
    <reaction evidence="8 9">
        <text>a 6-O-methyl-2'-deoxyguanosine in DNA + L-cysteinyl-[protein] = S-methyl-L-cysteinyl-[protein] + a 2'-deoxyguanosine in DNA</text>
        <dbReference type="Rhea" id="RHEA:24000"/>
        <dbReference type="Rhea" id="RHEA-COMP:10131"/>
        <dbReference type="Rhea" id="RHEA-COMP:10132"/>
        <dbReference type="Rhea" id="RHEA-COMP:11367"/>
        <dbReference type="Rhea" id="RHEA-COMP:11368"/>
        <dbReference type="ChEBI" id="CHEBI:29950"/>
        <dbReference type="ChEBI" id="CHEBI:82612"/>
        <dbReference type="ChEBI" id="CHEBI:85445"/>
        <dbReference type="ChEBI" id="CHEBI:85448"/>
        <dbReference type="EC" id="2.1.1.63"/>
    </reaction>
</comment>
<comment type="caution">
    <text evidence="12">The sequence shown here is derived from an EMBL/GenBank/DDBJ whole genome shotgun (WGS) entry which is preliminary data.</text>
</comment>
<dbReference type="GO" id="GO:0005737">
    <property type="term" value="C:cytoplasm"/>
    <property type="evidence" value="ECO:0007669"/>
    <property type="project" value="UniProtKB-SubCell"/>
</dbReference>
<evidence type="ECO:0000256" key="9">
    <source>
        <dbReference type="HAMAP-Rule" id="MF_00772"/>
    </source>
</evidence>
<dbReference type="InterPro" id="IPR036388">
    <property type="entry name" value="WH-like_DNA-bd_sf"/>
</dbReference>
<evidence type="ECO:0000256" key="3">
    <source>
        <dbReference type="ARBA" id="ARBA00022490"/>
    </source>
</evidence>
<evidence type="ECO:0000259" key="10">
    <source>
        <dbReference type="Pfam" id="PF01035"/>
    </source>
</evidence>
<dbReference type="InterPro" id="IPR008332">
    <property type="entry name" value="MethylG_MeTrfase_N"/>
</dbReference>
<dbReference type="InterPro" id="IPR001497">
    <property type="entry name" value="MethylDNA_cys_MeTrfase_AS"/>
</dbReference>
<keyword evidence="3 9" id="KW-0963">Cytoplasm</keyword>
<reference evidence="13" key="1">
    <citation type="submission" date="2015-03" db="EMBL/GenBank/DDBJ databases">
        <title>Luteipulveratus halotolerans sp. nov., a novel actinobacterium (Dermacoccaceae) from Sarawak, Malaysia.</title>
        <authorList>
            <person name="Juboi H."/>
            <person name="Basik A."/>
            <person name="Shamsul S.S."/>
            <person name="Arnold P."/>
            <person name="Schmitt E.K."/>
            <person name="Sanglier J.-J."/>
            <person name="Yeo T."/>
        </authorList>
    </citation>
    <scope>NUCLEOTIDE SEQUENCE [LARGE SCALE GENOMIC DNA]</scope>
    <source>
        <strain evidence="13">C296001</strain>
    </source>
</reference>
<gene>
    <name evidence="12" type="ORF">VV01_01840</name>
</gene>
<dbReference type="Pfam" id="PF02870">
    <property type="entry name" value="Methyltransf_1N"/>
    <property type="match status" value="1"/>
</dbReference>
<dbReference type="GO" id="GO:0006307">
    <property type="term" value="P:DNA alkylation repair"/>
    <property type="evidence" value="ECO:0007669"/>
    <property type="project" value="UniProtKB-UniRule"/>
</dbReference>
<comment type="subcellular location">
    <subcellularLocation>
        <location evidence="9">Cytoplasm</location>
    </subcellularLocation>
</comment>
<feature type="domain" description="Methylguanine DNA methyltransferase ribonuclease-like" evidence="11">
    <location>
        <begin position="8"/>
        <end position="74"/>
    </location>
</feature>
<keyword evidence="13" id="KW-1185">Reference proteome</keyword>
<dbReference type="EC" id="2.1.1.63" evidence="9"/>
<comment type="miscellaneous">
    <text evidence="9">This enzyme catalyzes only one turnover and therefore is not strictly catalytic. According to one definition, an enzyme is a biocatalyst that acts repeatedly and over many reaction cycles.</text>
</comment>
<dbReference type="NCBIfam" id="TIGR00589">
    <property type="entry name" value="ogt"/>
    <property type="match status" value="1"/>
</dbReference>
<dbReference type="FunFam" id="1.10.10.10:FF:000214">
    <property type="entry name" value="Methylated-DNA--protein-cysteine methyltransferase"/>
    <property type="match status" value="1"/>
</dbReference>
<dbReference type="SUPFAM" id="SSF46767">
    <property type="entry name" value="Methylated DNA-protein cysteine methyltransferase, C-terminal domain"/>
    <property type="match status" value="1"/>
</dbReference>
<dbReference type="PANTHER" id="PTHR10815">
    <property type="entry name" value="METHYLATED-DNA--PROTEIN-CYSTEINE METHYLTRANSFERASE"/>
    <property type="match status" value="1"/>
</dbReference>